<comment type="caution">
    <text evidence="3">The sequence shown here is derived from an EMBL/GenBank/DDBJ whole genome shotgun (WGS) entry which is preliminary data.</text>
</comment>
<dbReference type="EMBL" id="APPK01000059">
    <property type="protein sequence ID" value="ENV19757.1"/>
    <property type="molecule type" value="Genomic_DNA"/>
</dbReference>
<accession>N8X5W8</accession>
<organism evidence="3 4">
    <name type="scientific">Acinetobacter bereziniae NIPH 3</name>
    <dbReference type="NCBI Taxonomy" id="1217651"/>
    <lineage>
        <taxon>Bacteria</taxon>
        <taxon>Pseudomonadati</taxon>
        <taxon>Pseudomonadota</taxon>
        <taxon>Gammaproteobacteria</taxon>
        <taxon>Moraxellales</taxon>
        <taxon>Moraxellaceae</taxon>
        <taxon>Acinetobacter</taxon>
    </lineage>
</organism>
<dbReference type="Pfam" id="PF10088">
    <property type="entry name" value="DUF2326"/>
    <property type="match status" value="1"/>
</dbReference>
<protein>
    <recommendedName>
        <fullName evidence="2">DUF2326 domain-containing protein</fullName>
    </recommendedName>
</protein>
<gene>
    <name evidence="3" type="ORF">F963_04396</name>
</gene>
<evidence type="ECO:0000313" key="4">
    <source>
        <dbReference type="Proteomes" id="UP000013270"/>
    </source>
</evidence>
<dbReference type="PATRIC" id="fig|1217651.3.peg.4339"/>
<keyword evidence="1" id="KW-0175">Coiled coil</keyword>
<dbReference type="InterPro" id="IPR018760">
    <property type="entry name" value="DUF2326"/>
</dbReference>
<feature type="coiled-coil region" evidence="1">
    <location>
        <begin position="215"/>
        <end position="258"/>
    </location>
</feature>
<evidence type="ECO:0000259" key="2">
    <source>
        <dbReference type="Pfam" id="PF10088"/>
    </source>
</evidence>
<reference evidence="3 4" key="1">
    <citation type="submission" date="2013-02" db="EMBL/GenBank/DDBJ databases">
        <title>The Genome Sequence of Acinetobacter bereziniae NIPH 3.</title>
        <authorList>
            <consortium name="The Broad Institute Genome Sequencing Platform"/>
            <consortium name="The Broad Institute Genome Sequencing Center for Infectious Disease"/>
            <person name="Cerqueira G."/>
            <person name="Feldgarden M."/>
            <person name="Courvalin P."/>
            <person name="Perichon B."/>
            <person name="Grillot-Courvalin C."/>
            <person name="Clermont D."/>
            <person name="Rocha E."/>
            <person name="Yoon E.-J."/>
            <person name="Nemec A."/>
            <person name="Walker B."/>
            <person name="Young S.K."/>
            <person name="Zeng Q."/>
            <person name="Gargeya S."/>
            <person name="Fitzgerald M."/>
            <person name="Haas B."/>
            <person name="Abouelleil A."/>
            <person name="Alvarado L."/>
            <person name="Arachchi H.M."/>
            <person name="Berlin A.M."/>
            <person name="Chapman S.B."/>
            <person name="Dewar J."/>
            <person name="Goldberg J."/>
            <person name="Griggs A."/>
            <person name="Gujja S."/>
            <person name="Hansen M."/>
            <person name="Howarth C."/>
            <person name="Imamovic A."/>
            <person name="Larimer J."/>
            <person name="McCowan C."/>
            <person name="Murphy C."/>
            <person name="Neiman D."/>
            <person name="Pearson M."/>
            <person name="Priest M."/>
            <person name="Roberts A."/>
            <person name="Saif S."/>
            <person name="Shea T."/>
            <person name="Sisk P."/>
            <person name="Sykes S."/>
            <person name="Wortman J."/>
            <person name="Nusbaum C."/>
            <person name="Birren B."/>
        </authorList>
    </citation>
    <scope>NUCLEOTIDE SEQUENCE [LARGE SCALE GENOMIC DNA]</scope>
    <source>
        <strain evidence="3 4">NIPH 3</strain>
    </source>
</reference>
<evidence type="ECO:0000313" key="3">
    <source>
        <dbReference type="EMBL" id="ENV19757.1"/>
    </source>
</evidence>
<evidence type="ECO:0000256" key="1">
    <source>
        <dbReference type="SAM" id="Coils"/>
    </source>
</evidence>
<dbReference type="AlphaFoldDB" id="N8X5W8"/>
<dbReference type="HOGENOM" id="CLU_033310_0_0_6"/>
<proteinExistence type="predicted"/>
<name>N8X5W8_ACIBZ</name>
<dbReference type="Proteomes" id="UP000013270">
    <property type="component" value="Unassembled WGS sequence"/>
</dbReference>
<dbReference type="RefSeq" id="WP_004826191.1">
    <property type="nucleotide sequence ID" value="NZ_KB849461.1"/>
</dbReference>
<feature type="domain" description="DUF2326" evidence="2">
    <location>
        <begin position="442"/>
        <end position="568"/>
    </location>
</feature>
<sequence length="575" mass="66526">MKLVKLSCNHDSFQTIEFNSNGLTIILGSKSDDKNNSSVNGVGKIQAMRLVNFCLGTKSTSLTAKTLKHAVPHWIFSLEFTIGKTTHVIDRSGDSNIIHLNGEKLKLAQLHDWLNVSGVFPKVNNYTYLSFRSLFRRFLRVEREDSLSPLTLEKETAYTSLINNAYLMGLDLTLIKQKHQLKEKVEANKATQKLLKQDSYLQEVFKTSSNPLAKKKELEKEIPKLENNLKNFTIADDYHKIEKQAEELTNSCRDIQMQMAALNFKIESINKSLIQNPDINNQQLLELYQGLQQIFKPEALTHFETVQKFHDELTINRITRLEKEKLQIQNQINNLDSEFTKISTQRDQKLFLLKEKRALDEYLILANQLASYQEELEHLNKYITFDDDIKKQNLEIKKQILTVISSALEYVKSDPLQDFNAKYQAITNVLYPHLSSGIFIETVDSENNMLTYEISVELETDGSDGVSDAKVLAYDWLIFNYGNHNMQTLWHDNRIFADIDPEELAKWFTFVFERLDKSDKQYVVSININNYQDMKSFLAKDLALKLDQRIKVKLLGDKPSNKLMGINFDKPRKNS</sequence>